<sequence length="298" mass="34211">MNYASFYRDTGEQFFRHGHSIFLNYISESPKPHLHVHDFIEISYVASGTGVHILGDKTYEVGKGDLFLINYDVPHEFRSFDSPSAAPLEVYNCVFKPDFIDMNLVDYMDFSDVIHYLSFRSIFTIEADHVDDVKILGGGNSTIEAIYRKMLEEFTRQEEGYVELLRAYLIELLIHIFRALKKSGKAGGAAMTHHAKLIEQSKQYLRANYALGAKLNELASQSFLSPTYFCKLFKDYTGTTISEYVQSLRIEEACQLLQHTDEKIIAIAQKVGYKDIKHFNEVFKKLTGMTPSSYRKMI</sequence>
<protein>
    <recommendedName>
        <fullName evidence="4">HTH araC/xylS-type domain-containing protein</fullName>
    </recommendedName>
</protein>
<dbReference type="InterPro" id="IPR003313">
    <property type="entry name" value="AraC-bd"/>
</dbReference>
<evidence type="ECO:0000313" key="5">
    <source>
        <dbReference type="EMBL" id="GIO35822.1"/>
    </source>
</evidence>
<dbReference type="PRINTS" id="PR00032">
    <property type="entry name" value="HTHARAC"/>
</dbReference>
<evidence type="ECO:0000256" key="2">
    <source>
        <dbReference type="ARBA" id="ARBA00023125"/>
    </source>
</evidence>
<evidence type="ECO:0000256" key="3">
    <source>
        <dbReference type="ARBA" id="ARBA00023163"/>
    </source>
</evidence>
<dbReference type="PANTHER" id="PTHR43280:SF34">
    <property type="entry name" value="ARAC-FAMILY TRANSCRIPTIONAL REGULATOR"/>
    <property type="match status" value="1"/>
</dbReference>
<dbReference type="Pfam" id="PF12833">
    <property type="entry name" value="HTH_18"/>
    <property type="match status" value="1"/>
</dbReference>
<feature type="domain" description="HTH araC/xylS-type" evidence="4">
    <location>
        <begin position="199"/>
        <end position="297"/>
    </location>
</feature>
<reference evidence="5 6" key="1">
    <citation type="submission" date="2021-03" db="EMBL/GenBank/DDBJ databases">
        <title>Antimicrobial resistance genes in bacteria isolated from Japanese honey, and their potential for conferring macrolide and lincosamide resistance in the American foulbrood pathogen Paenibacillus larvae.</title>
        <authorList>
            <person name="Okamoto M."/>
            <person name="Kumagai M."/>
            <person name="Kanamori H."/>
            <person name="Takamatsu D."/>
        </authorList>
    </citation>
    <scope>NUCLEOTIDE SEQUENCE [LARGE SCALE GENOMIC DNA]</scope>
    <source>
        <strain evidence="5 6">J41TS12</strain>
    </source>
</reference>
<dbReference type="PROSITE" id="PS01124">
    <property type="entry name" value="HTH_ARAC_FAMILY_2"/>
    <property type="match status" value="1"/>
</dbReference>
<keyword evidence="2" id="KW-0238">DNA-binding</keyword>
<dbReference type="GO" id="GO:0003700">
    <property type="term" value="F:DNA-binding transcription factor activity"/>
    <property type="evidence" value="ECO:0007669"/>
    <property type="project" value="InterPro"/>
</dbReference>
<dbReference type="EMBL" id="BORR01000002">
    <property type="protein sequence ID" value="GIO35822.1"/>
    <property type="molecule type" value="Genomic_DNA"/>
</dbReference>
<comment type="caution">
    <text evidence="5">The sequence shown here is derived from an EMBL/GenBank/DDBJ whole genome shotgun (WGS) entry which is preliminary data.</text>
</comment>
<dbReference type="RefSeq" id="WP_212938217.1">
    <property type="nucleotide sequence ID" value="NZ_BORR01000002.1"/>
</dbReference>
<keyword evidence="3" id="KW-0804">Transcription</keyword>
<dbReference type="SUPFAM" id="SSF46689">
    <property type="entry name" value="Homeodomain-like"/>
    <property type="match status" value="2"/>
</dbReference>
<dbReference type="PROSITE" id="PS00041">
    <property type="entry name" value="HTH_ARAC_FAMILY_1"/>
    <property type="match status" value="1"/>
</dbReference>
<dbReference type="Gene3D" id="2.60.120.10">
    <property type="entry name" value="Jelly Rolls"/>
    <property type="match status" value="1"/>
</dbReference>
<dbReference type="GO" id="GO:0043565">
    <property type="term" value="F:sequence-specific DNA binding"/>
    <property type="evidence" value="ECO:0007669"/>
    <property type="project" value="InterPro"/>
</dbReference>
<dbReference type="Proteomes" id="UP000681162">
    <property type="component" value="Unassembled WGS sequence"/>
</dbReference>
<name>A0A919XMN7_9BACL</name>
<dbReference type="SUPFAM" id="SSF51215">
    <property type="entry name" value="Regulatory protein AraC"/>
    <property type="match status" value="1"/>
</dbReference>
<dbReference type="InterPro" id="IPR018062">
    <property type="entry name" value="HTH_AraC-typ_CS"/>
</dbReference>
<dbReference type="Pfam" id="PF02311">
    <property type="entry name" value="AraC_binding"/>
    <property type="match status" value="1"/>
</dbReference>
<dbReference type="SMART" id="SM00342">
    <property type="entry name" value="HTH_ARAC"/>
    <property type="match status" value="1"/>
</dbReference>
<dbReference type="InterPro" id="IPR009057">
    <property type="entry name" value="Homeodomain-like_sf"/>
</dbReference>
<dbReference type="InterPro" id="IPR014710">
    <property type="entry name" value="RmlC-like_jellyroll"/>
</dbReference>
<dbReference type="Gene3D" id="1.10.10.60">
    <property type="entry name" value="Homeodomain-like"/>
    <property type="match status" value="2"/>
</dbReference>
<dbReference type="AlphaFoldDB" id="A0A919XMN7"/>
<accession>A0A919XMN7</accession>
<proteinExistence type="predicted"/>
<organism evidence="5 6">
    <name type="scientific">Paenibacillus antibioticophila</name>
    <dbReference type="NCBI Taxonomy" id="1274374"/>
    <lineage>
        <taxon>Bacteria</taxon>
        <taxon>Bacillati</taxon>
        <taxon>Bacillota</taxon>
        <taxon>Bacilli</taxon>
        <taxon>Bacillales</taxon>
        <taxon>Paenibacillaceae</taxon>
        <taxon>Paenibacillus</taxon>
    </lineage>
</organism>
<keyword evidence="1" id="KW-0805">Transcription regulation</keyword>
<dbReference type="InterPro" id="IPR018060">
    <property type="entry name" value="HTH_AraC"/>
</dbReference>
<gene>
    <name evidence="5" type="ORF">J41TS12_06830</name>
</gene>
<dbReference type="PANTHER" id="PTHR43280">
    <property type="entry name" value="ARAC-FAMILY TRANSCRIPTIONAL REGULATOR"/>
    <property type="match status" value="1"/>
</dbReference>
<evidence type="ECO:0000259" key="4">
    <source>
        <dbReference type="PROSITE" id="PS01124"/>
    </source>
</evidence>
<keyword evidence="6" id="KW-1185">Reference proteome</keyword>
<evidence type="ECO:0000313" key="6">
    <source>
        <dbReference type="Proteomes" id="UP000681162"/>
    </source>
</evidence>
<dbReference type="InterPro" id="IPR037923">
    <property type="entry name" value="HTH-like"/>
</dbReference>
<dbReference type="InterPro" id="IPR020449">
    <property type="entry name" value="Tscrpt_reg_AraC-type_HTH"/>
</dbReference>
<evidence type="ECO:0000256" key="1">
    <source>
        <dbReference type="ARBA" id="ARBA00023015"/>
    </source>
</evidence>